<accession>A0A6I2L8Z9</accession>
<proteinExistence type="predicted"/>
<evidence type="ECO:0000313" key="1">
    <source>
        <dbReference type="EMBL" id="MRW94172.1"/>
    </source>
</evidence>
<keyword evidence="2" id="KW-1185">Reference proteome</keyword>
<sequence length="161" mass="17467">MSGHRQAAAALHGLASDDRQLILDQLPPADQQTLRDYLAELDALGFEGMEPDLLKPTTGAPDVASAKSELIYAILAHEPAALVAQILAIRAWRWADGLLALYPPAKRDAICGVSVRAAPARDRLLLEMLTARLHAGAASVPLPRRHSALAPLLRLVRPWRR</sequence>
<dbReference type="Proteomes" id="UP000433309">
    <property type="component" value="Unassembled WGS sequence"/>
</dbReference>
<dbReference type="RefSeq" id="WP_154383039.1">
    <property type="nucleotide sequence ID" value="NZ_WKJK01000023.1"/>
</dbReference>
<name>A0A6I2L8Z9_9BURK</name>
<organism evidence="1 2">
    <name type="scientific">Duganella guangzhouensis</name>
    <dbReference type="NCBI Taxonomy" id="2666084"/>
    <lineage>
        <taxon>Bacteria</taxon>
        <taxon>Pseudomonadati</taxon>
        <taxon>Pseudomonadota</taxon>
        <taxon>Betaproteobacteria</taxon>
        <taxon>Burkholderiales</taxon>
        <taxon>Oxalobacteraceae</taxon>
        <taxon>Telluria group</taxon>
        <taxon>Duganella</taxon>
    </lineage>
</organism>
<comment type="caution">
    <text evidence="1">The sequence shown here is derived from an EMBL/GenBank/DDBJ whole genome shotgun (WGS) entry which is preliminary data.</text>
</comment>
<evidence type="ECO:0000313" key="2">
    <source>
        <dbReference type="Proteomes" id="UP000433309"/>
    </source>
</evidence>
<reference evidence="1 2" key="1">
    <citation type="submission" date="2019-11" db="EMBL/GenBank/DDBJ databases">
        <title>Novel species isolated from a subtropical stream in China.</title>
        <authorList>
            <person name="Lu H."/>
        </authorList>
    </citation>
    <scope>NUCLEOTIDE SEQUENCE [LARGE SCALE GENOMIC DNA]</scope>
    <source>
        <strain evidence="1 2">FT80W</strain>
    </source>
</reference>
<protein>
    <submittedName>
        <fullName evidence="1">Uncharacterized protein</fullName>
    </submittedName>
</protein>
<dbReference type="AlphaFoldDB" id="A0A6I2L8Z9"/>
<gene>
    <name evidence="1" type="ORF">GJ699_29785</name>
</gene>
<dbReference type="EMBL" id="WKJK01000023">
    <property type="protein sequence ID" value="MRW94172.1"/>
    <property type="molecule type" value="Genomic_DNA"/>
</dbReference>